<dbReference type="PANTHER" id="PTHR15967:SF0">
    <property type="entry name" value="E2F-ASSOCIATED PHOSPHOPROTEIN"/>
    <property type="match status" value="1"/>
</dbReference>
<feature type="region of interest" description="Disordered" evidence="5">
    <location>
        <begin position="321"/>
        <end position="345"/>
    </location>
</feature>
<name>A0A2P6TRY6_CHLSO</name>
<evidence type="ECO:0000256" key="1">
    <source>
        <dbReference type="ARBA" id="ARBA00004141"/>
    </source>
</evidence>
<evidence type="ECO:0000256" key="5">
    <source>
        <dbReference type="SAM" id="MobiDB-lite"/>
    </source>
</evidence>
<evidence type="ECO:0000256" key="2">
    <source>
        <dbReference type="ARBA" id="ARBA00022692"/>
    </source>
</evidence>
<feature type="transmembrane region" description="Helical" evidence="6">
    <location>
        <begin position="189"/>
        <end position="213"/>
    </location>
</feature>
<dbReference type="AlphaFoldDB" id="A0A2P6TRY6"/>
<dbReference type="PANTHER" id="PTHR15967">
    <property type="entry name" value="E2F-ASSOCIATED PHOSPHOPROTEIN"/>
    <property type="match status" value="1"/>
</dbReference>
<feature type="compositionally biased region" description="Low complexity" evidence="5">
    <location>
        <begin position="14"/>
        <end position="29"/>
    </location>
</feature>
<evidence type="ECO:0000256" key="6">
    <source>
        <dbReference type="SAM" id="Phobius"/>
    </source>
</evidence>
<comment type="caution">
    <text evidence="7">The sequence shown here is derived from an EMBL/GenBank/DDBJ whole genome shotgun (WGS) entry which is preliminary data.</text>
</comment>
<feature type="compositionally biased region" description="Low complexity" evidence="5">
    <location>
        <begin position="321"/>
        <end position="332"/>
    </location>
</feature>
<dbReference type="STRING" id="3076.A0A2P6TRY6"/>
<keyword evidence="4 6" id="KW-0472">Membrane</keyword>
<dbReference type="InterPro" id="IPR006603">
    <property type="entry name" value="PQ-loop_rpt"/>
</dbReference>
<accession>A0A2P6TRY6</accession>
<proteinExistence type="predicted"/>
<keyword evidence="8" id="KW-1185">Reference proteome</keyword>
<keyword evidence="2 6" id="KW-0812">Transmembrane</keyword>
<feature type="region of interest" description="Disordered" evidence="5">
    <location>
        <begin position="1"/>
        <end position="42"/>
    </location>
</feature>
<evidence type="ECO:0000256" key="4">
    <source>
        <dbReference type="ARBA" id="ARBA00023136"/>
    </source>
</evidence>
<organism evidence="7 8">
    <name type="scientific">Chlorella sorokiniana</name>
    <name type="common">Freshwater green alga</name>
    <dbReference type="NCBI Taxonomy" id="3076"/>
    <lineage>
        <taxon>Eukaryota</taxon>
        <taxon>Viridiplantae</taxon>
        <taxon>Chlorophyta</taxon>
        <taxon>core chlorophytes</taxon>
        <taxon>Trebouxiophyceae</taxon>
        <taxon>Chlorellales</taxon>
        <taxon>Chlorellaceae</taxon>
        <taxon>Chlorella clade</taxon>
        <taxon>Chlorella</taxon>
    </lineage>
</organism>
<dbReference type="Gene3D" id="1.20.1280.290">
    <property type="match status" value="1"/>
</dbReference>
<sequence>MDEDWDMSSDDESLGGASAVSDADAAALGMDTRPPEFYDPEADDKDEEWVQRMRRAHRSDAILSCPLCFTTLCIDCQQHDKFENQFRAMFVMNCRVRTGEVVTLPTPPPKRGKQQRKQRGATIAGTMAPSDAVVQMFGILGGVILTAMMFPQMWQLWRTRSADDLSHVFLICYNVGMLLLVFYNLFMKLWVFVVACILQLALGVLLQGGKVWADRWQRTQRKREQGRLAKALSFRSGAKLALREFAAGGGGAPFPRLQPAPSHAMQHLLIDARVVLAPGLAGAAEQQGSVNASAAADGFAAVSSMLEASLADAGLLQQRRQQLGAAGKQQQQPSQGASNGEDHEAAETSTAFFQCQDGYVAAVWHGASASLSVDCLAASEHSMRSMTAAGEAFCSALRQRFPGSRVAASSRLWVMEQNAVLVASSSRRAAAIYRTGQDTAECCVRACDTQGTFLPRPVACITLRLHGGKGVPSLEADDRRALVLLLRAVAGEQAWFGITDRTSVQQLFVAAAAARRRGGAAGLHAELAGGGA</sequence>
<feature type="compositionally biased region" description="Acidic residues" evidence="5">
    <location>
        <begin position="1"/>
        <end position="13"/>
    </location>
</feature>
<keyword evidence="3 6" id="KW-1133">Transmembrane helix</keyword>
<dbReference type="GO" id="GO:0005634">
    <property type="term" value="C:nucleus"/>
    <property type="evidence" value="ECO:0007669"/>
    <property type="project" value="TreeGrafter"/>
</dbReference>
<dbReference type="OrthoDB" id="122464at2759"/>
<comment type="subcellular location">
    <subcellularLocation>
        <location evidence="1">Membrane</location>
        <topology evidence="1">Multi-pass membrane protein</topology>
    </subcellularLocation>
</comment>
<protein>
    <submittedName>
        <fullName evidence="7">E2F-associated phospho</fullName>
    </submittedName>
</protein>
<reference evidence="7 8" key="1">
    <citation type="journal article" date="2018" name="Plant J.">
        <title>Genome sequences of Chlorella sorokiniana UTEX 1602 and Micractinium conductrix SAG 241.80: implications to maltose excretion by a green alga.</title>
        <authorList>
            <person name="Arriola M.B."/>
            <person name="Velmurugan N."/>
            <person name="Zhang Y."/>
            <person name="Plunkett M.H."/>
            <person name="Hondzo H."/>
            <person name="Barney B.M."/>
        </authorList>
    </citation>
    <scope>NUCLEOTIDE SEQUENCE [LARGE SCALE GENOMIC DNA]</scope>
    <source>
        <strain evidence="8">UTEX 1602</strain>
    </source>
</reference>
<gene>
    <name evidence="7" type="ORF">C2E21_4525</name>
</gene>
<feature type="transmembrane region" description="Helical" evidence="6">
    <location>
        <begin position="132"/>
        <end position="153"/>
    </location>
</feature>
<evidence type="ECO:0000313" key="8">
    <source>
        <dbReference type="Proteomes" id="UP000239899"/>
    </source>
</evidence>
<feature type="transmembrane region" description="Helical" evidence="6">
    <location>
        <begin position="165"/>
        <end position="183"/>
    </location>
</feature>
<dbReference type="Pfam" id="PF10238">
    <property type="entry name" value="Eapp_C"/>
    <property type="match status" value="1"/>
</dbReference>
<dbReference type="GO" id="GO:0016020">
    <property type="term" value="C:membrane"/>
    <property type="evidence" value="ECO:0007669"/>
    <property type="project" value="UniProtKB-SubCell"/>
</dbReference>
<evidence type="ECO:0000256" key="3">
    <source>
        <dbReference type="ARBA" id="ARBA00022989"/>
    </source>
</evidence>
<dbReference type="InterPro" id="IPR019370">
    <property type="entry name" value="E2F-assoc_phosphoprotein"/>
</dbReference>
<dbReference type="Pfam" id="PF04193">
    <property type="entry name" value="PQ-loop"/>
    <property type="match status" value="1"/>
</dbReference>
<dbReference type="Proteomes" id="UP000239899">
    <property type="component" value="Unassembled WGS sequence"/>
</dbReference>
<dbReference type="EMBL" id="LHPG02000008">
    <property type="protein sequence ID" value="PRW56817.1"/>
    <property type="molecule type" value="Genomic_DNA"/>
</dbReference>
<evidence type="ECO:0000313" key="7">
    <source>
        <dbReference type="EMBL" id="PRW56817.1"/>
    </source>
</evidence>